<organism evidence="2">
    <name type="scientific">Puccinia triticina (isolate 1-1 / race 1 (BBBD))</name>
    <name type="common">Brown leaf rust fungus</name>
    <dbReference type="NCBI Taxonomy" id="630390"/>
    <lineage>
        <taxon>Eukaryota</taxon>
        <taxon>Fungi</taxon>
        <taxon>Dikarya</taxon>
        <taxon>Basidiomycota</taxon>
        <taxon>Pucciniomycotina</taxon>
        <taxon>Pucciniomycetes</taxon>
        <taxon>Pucciniales</taxon>
        <taxon>Pucciniaceae</taxon>
        <taxon>Puccinia</taxon>
    </lineage>
</organism>
<feature type="region of interest" description="Disordered" evidence="1">
    <location>
        <begin position="63"/>
        <end position="202"/>
    </location>
</feature>
<dbReference type="EnsemblFungi" id="PTTG_09047-t43_1">
    <property type="protein sequence ID" value="PTTG_09047-t43_1-p1"/>
    <property type="gene ID" value="PTTG_09047"/>
</dbReference>
<reference evidence="2" key="2">
    <citation type="submission" date="2016-05" db="EMBL/GenBank/DDBJ databases">
        <title>Comparative analysis highlights variable genome content of wheat rusts and divergence of the mating loci.</title>
        <authorList>
            <person name="Cuomo C.A."/>
            <person name="Bakkeren G."/>
            <person name="Szabo L."/>
            <person name="Khalil H."/>
            <person name="Joly D."/>
            <person name="Goldberg J."/>
            <person name="Young S."/>
            <person name="Zeng Q."/>
            <person name="Fellers J."/>
        </authorList>
    </citation>
    <scope>NUCLEOTIDE SEQUENCE [LARGE SCALE GENOMIC DNA]</scope>
    <source>
        <strain evidence="2">1-1 BBBD Race 1</strain>
    </source>
</reference>
<feature type="compositionally biased region" description="Polar residues" evidence="1">
    <location>
        <begin position="1"/>
        <end position="14"/>
    </location>
</feature>
<gene>
    <name evidence="2" type="ORF">PTTG_09047</name>
</gene>
<evidence type="ECO:0000313" key="4">
    <source>
        <dbReference type="Proteomes" id="UP000005240"/>
    </source>
</evidence>
<keyword evidence="4" id="KW-1185">Reference proteome</keyword>
<reference evidence="3" key="4">
    <citation type="submission" date="2025-05" db="UniProtKB">
        <authorList>
            <consortium name="EnsemblFungi"/>
        </authorList>
    </citation>
    <scope>IDENTIFICATION</scope>
    <source>
        <strain evidence="3">isolate 1-1 / race 1 (BBBD)</strain>
    </source>
</reference>
<feature type="compositionally biased region" description="Basic and acidic residues" evidence="1">
    <location>
        <begin position="176"/>
        <end position="189"/>
    </location>
</feature>
<proteinExistence type="predicted"/>
<dbReference type="Proteomes" id="UP000005240">
    <property type="component" value="Unassembled WGS sequence"/>
</dbReference>
<dbReference type="VEuPathDB" id="FungiDB:PTTG_09047"/>
<feature type="region of interest" description="Disordered" evidence="1">
    <location>
        <begin position="1"/>
        <end position="25"/>
    </location>
</feature>
<evidence type="ECO:0000256" key="1">
    <source>
        <dbReference type="SAM" id="MobiDB-lite"/>
    </source>
</evidence>
<dbReference type="EMBL" id="ADAS02000071">
    <property type="protein sequence ID" value="OAV92027.1"/>
    <property type="molecule type" value="Genomic_DNA"/>
</dbReference>
<feature type="compositionally biased region" description="Basic and acidic residues" evidence="1">
    <location>
        <begin position="70"/>
        <end position="83"/>
    </location>
</feature>
<evidence type="ECO:0000313" key="2">
    <source>
        <dbReference type="EMBL" id="OAV92027.1"/>
    </source>
</evidence>
<evidence type="ECO:0000313" key="3">
    <source>
        <dbReference type="EnsemblFungi" id="PTTG_09047-t43_1-p1"/>
    </source>
</evidence>
<reference evidence="3 4" key="3">
    <citation type="journal article" date="2017" name="G3 (Bethesda)">
        <title>Comparative analysis highlights variable genome content of wheat rusts and divergence of the mating loci.</title>
        <authorList>
            <person name="Cuomo C.A."/>
            <person name="Bakkeren G."/>
            <person name="Khalil H.B."/>
            <person name="Panwar V."/>
            <person name="Joly D."/>
            <person name="Linning R."/>
            <person name="Sakthikumar S."/>
            <person name="Song X."/>
            <person name="Adiconis X."/>
            <person name="Fan L."/>
            <person name="Goldberg J.M."/>
            <person name="Levin J.Z."/>
            <person name="Young S."/>
            <person name="Zeng Q."/>
            <person name="Anikster Y."/>
            <person name="Bruce M."/>
            <person name="Wang M."/>
            <person name="Yin C."/>
            <person name="McCallum B."/>
            <person name="Szabo L.J."/>
            <person name="Hulbert S."/>
            <person name="Chen X."/>
            <person name="Fellers J.P."/>
        </authorList>
    </citation>
    <scope>NUCLEOTIDE SEQUENCE</scope>
    <source>
        <strain evidence="4">Isolate 1-1 / race 1 (BBBD)</strain>
        <strain evidence="3">isolate 1-1 / race 1 (BBBD)</strain>
    </source>
</reference>
<feature type="region of interest" description="Disordered" evidence="1">
    <location>
        <begin position="231"/>
        <end position="252"/>
    </location>
</feature>
<name>A0A0C4F7B8_PUCT1</name>
<reference evidence="2" key="1">
    <citation type="submission" date="2009-11" db="EMBL/GenBank/DDBJ databases">
        <authorList>
            <consortium name="The Broad Institute Genome Sequencing Platform"/>
            <person name="Ward D."/>
            <person name="Feldgarden M."/>
            <person name="Earl A."/>
            <person name="Young S.K."/>
            <person name="Zeng Q."/>
            <person name="Koehrsen M."/>
            <person name="Alvarado L."/>
            <person name="Berlin A."/>
            <person name="Bochicchio J."/>
            <person name="Borenstein D."/>
            <person name="Chapman S.B."/>
            <person name="Chen Z."/>
            <person name="Engels R."/>
            <person name="Freedman E."/>
            <person name="Gellesch M."/>
            <person name="Goldberg J."/>
            <person name="Griggs A."/>
            <person name="Gujja S."/>
            <person name="Heilman E."/>
            <person name="Heiman D."/>
            <person name="Hepburn T."/>
            <person name="Howarth C."/>
            <person name="Jen D."/>
            <person name="Larson L."/>
            <person name="Lewis B."/>
            <person name="Mehta T."/>
            <person name="Park D."/>
            <person name="Pearson M."/>
            <person name="Roberts A."/>
            <person name="Saif S."/>
            <person name="Shea T."/>
            <person name="Shenoy N."/>
            <person name="Sisk P."/>
            <person name="Stolte C."/>
            <person name="Sykes S."/>
            <person name="Thomson T."/>
            <person name="Walk T."/>
            <person name="White J."/>
            <person name="Yandava C."/>
            <person name="Izard J."/>
            <person name="Baranova O.V."/>
            <person name="Blanton J.M."/>
            <person name="Tanner A.C."/>
            <person name="Dewhirst F.E."/>
            <person name="Haas B."/>
            <person name="Nusbaum C."/>
            <person name="Birren B."/>
        </authorList>
    </citation>
    <scope>NUCLEOTIDE SEQUENCE [LARGE SCALE GENOMIC DNA]</scope>
    <source>
        <strain evidence="2">1-1 BBBD Race 1</strain>
    </source>
</reference>
<dbReference type="AlphaFoldDB" id="A0A0C4F7B8"/>
<sequence length="252" mass="27338">MAKISQPSNASVTNLAPPPKRGFEDLESALPTVHEDLLVFPEGKPLSPGTGISLALYNSRATSMAMDPNRFTRDSEYSEELPKSKLQGASQPSVRDQLYSHPSRRLTSNSLSEPSPPSARSDPTHGEFFRVNGSHSRGVGGDESSQPFQRPVQPLRQSPGITEHPVHVNAAVLGRNDPRHDSIDRREGRSQSTLPAMAPSGQAEQLIFYKTTSTKLPNKPAQIAQTHPSLAIAPHPSHQPLMATPTPEPPDF</sequence>
<dbReference type="OrthoDB" id="2511178at2759"/>
<accession>A0A0C4F7B8</accession>
<protein>
    <submittedName>
        <fullName evidence="2 3">Uncharacterized protein</fullName>
    </submittedName>
</protein>